<dbReference type="OrthoDB" id="2435299at2759"/>
<feature type="compositionally biased region" description="Polar residues" evidence="1">
    <location>
        <begin position="78"/>
        <end position="89"/>
    </location>
</feature>
<keyword evidence="3" id="KW-1185">Reference proteome</keyword>
<accession>A0A9N9I2V7</accession>
<feature type="compositionally biased region" description="Basic and acidic residues" evidence="1">
    <location>
        <begin position="1"/>
        <end position="18"/>
    </location>
</feature>
<dbReference type="EMBL" id="CAJVPY010010470">
    <property type="protein sequence ID" value="CAG8719065.1"/>
    <property type="molecule type" value="Genomic_DNA"/>
</dbReference>
<organism evidence="2 3">
    <name type="scientific">Dentiscutata erythropus</name>
    <dbReference type="NCBI Taxonomy" id="1348616"/>
    <lineage>
        <taxon>Eukaryota</taxon>
        <taxon>Fungi</taxon>
        <taxon>Fungi incertae sedis</taxon>
        <taxon>Mucoromycota</taxon>
        <taxon>Glomeromycotina</taxon>
        <taxon>Glomeromycetes</taxon>
        <taxon>Diversisporales</taxon>
        <taxon>Gigasporaceae</taxon>
        <taxon>Dentiscutata</taxon>
    </lineage>
</organism>
<evidence type="ECO:0000313" key="3">
    <source>
        <dbReference type="Proteomes" id="UP000789405"/>
    </source>
</evidence>
<feature type="region of interest" description="Disordered" evidence="1">
    <location>
        <begin position="1"/>
        <end position="89"/>
    </location>
</feature>
<feature type="compositionally biased region" description="Polar residues" evidence="1">
    <location>
        <begin position="23"/>
        <end position="33"/>
    </location>
</feature>
<dbReference type="Proteomes" id="UP000789405">
    <property type="component" value="Unassembled WGS sequence"/>
</dbReference>
<gene>
    <name evidence="2" type="ORF">DERYTH_LOCUS14175</name>
</gene>
<comment type="caution">
    <text evidence="2">The sequence shown here is derived from an EMBL/GenBank/DDBJ whole genome shotgun (WGS) entry which is preliminary data.</text>
</comment>
<protein>
    <submittedName>
        <fullName evidence="2">23912_t:CDS:1</fullName>
    </submittedName>
</protein>
<feature type="compositionally biased region" description="Polar residues" evidence="1">
    <location>
        <begin position="41"/>
        <end position="55"/>
    </location>
</feature>
<name>A0A9N9I2V7_9GLOM</name>
<dbReference type="AlphaFoldDB" id="A0A9N9I2V7"/>
<reference evidence="2" key="1">
    <citation type="submission" date="2021-06" db="EMBL/GenBank/DDBJ databases">
        <authorList>
            <person name="Kallberg Y."/>
            <person name="Tangrot J."/>
            <person name="Rosling A."/>
        </authorList>
    </citation>
    <scope>NUCLEOTIDE SEQUENCE</scope>
    <source>
        <strain evidence="2">MA453B</strain>
    </source>
</reference>
<evidence type="ECO:0000256" key="1">
    <source>
        <dbReference type="SAM" id="MobiDB-lite"/>
    </source>
</evidence>
<evidence type="ECO:0000313" key="2">
    <source>
        <dbReference type="EMBL" id="CAG8719065.1"/>
    </source>
</evidence>
<proteinExistence type="predicted"/>
<sequence length="365" mass="41858">MPNAKRKFELKTPKEAASKKKSNNQSPATNKTQRSNKKQKNNITSPINNNTVDFSSDNEPDDASLGSLFADENDSTDTHYPTSSLIQNNDNFNTSSLLTNDDNNINTPPLLTNNDDITTFQVSSSADNLTLKQPAQFQQFNNEFEIAWWLAHQKRILDLATNIRKAKLTRVDEEDNSTSTSTDTILNEPVSKLPEIDQEECKALFLRTRNNTTVLYEELITKVSKISKTDRRLGSLVKDIGGWYNSYRHKFHIALINLANEFRSTNERFEPYDELDEFVSDEVWKQLLKMHIQATDQTKLKQDRETYIKLGVFVRQITKAILIAQDKNKNTQNVIRKHDEYTIDLKIPTKLGVVESLPVRELLDC</sequence>